<reference evidence="2" key="1">
    <citation type="journal article" date="2014" name="Int. J. Syst. Evol. Microbiol.">
        <title>Complete genome sequence of Corynebacterium casei LMG S-19264T (=DSM 44701T), isolated from a smear-ripened cheese.</title>
        <authorList>
            <consortium name="US DOE Joint Genome Institute (JGI-PGF)"/>
            <person name="Walter F."/>
            <person name="Albersmeier A."/>
            <person name="Kalinowski J."/>
            <person name="Ruckert C."/>
        </authorList>
    </citation>
    <scope>NUCLEOTIDE SEQUENCE</scope>
    <source>
        <strain evidence="2">JCM 14265</strain>
    </source>
</reference>
<dbReference type="InterPro" id="IPR036812">
    <property type="entry name" value="NAD(P)_OxRdtase_dom_sf"/>
</dbReference>
<dbReference type="SUPFAM" id="SSF51430">
    <property type="entry name" value="NAD(P)-linked oxidoreductase"/>
    <property type="match status" value="1"/>
</dbReference>
<dbReference type="AlphaFoldDB" id="A0AAV3STN8"/>
<comment type="caution">
    <text evidence="2">The sequence shown here is derived from an EMBL/GenBank/DDBJ whole genome shotgun (WGS) entry which is preliminary data.</text>
</comment>
<evidence type="ECO:0000259" key="1">
    <source>
        <dbReference type="Pfam" id="PF00248"/>
    </source>
</evidence>
<sequence>MELDAVRLGSTGLQVGELAFGTARFGNEREDETLEIDRSTAYKLLDRYTAAGGKFLDMADVYGGDDDETYVGD</sequence>
<name>A0AAV3STN8_9EURY</name>
<dbReference type="Proteomes" id="UP001501425">
    <property type="component" value="Unassembled WGS sequence"/>
</dbReference>
<accession>A0AAV3STN8</accession>
<proteinExistence type="predicted"/>
<protein>
    <recommendedName>
        <fullName evidence="1">NADP-dependent oxidoreductase domain-containing protein</fullName>
    </recommendedName>
</protein>
<organism evidence="2 3">
    <name type="scientific">Halorubrum ejinorense</name>
    <dbReference type="NCBI Taxonomy" id="425309"/>
    <lineage>
        <taxon>Archaea</taxon>
        <taxon>Methanobacteriati</taxon>
        <taxon>Methanobacteriota</taxon>
        <taxon>Stenosarchaea group</taxon>
        <taxon>Halobacteria</taxon>
        <taxon>Halobacteriales</taxon>
        <taxon>Haloferacaceae</taxon>
        <taxon>Halorubrum</taxon>
    </lineage>
</organism>
<dbReference type="Gene3D" id="3.20.20.100">
    <property type="entry name" value="NADP-dependent oxidoreductase domain"/>
    <property type="match status" value="1"/>
</dbReference>
<dbReference type="InterPro" id="IPR023210">
    <property type="entry name" value="NADP_OxRdtase_dom"/>
</dbReference>
<gene>
    <name evidence="2" type="ORF">GCM10008994_21080</name>
</gene>
<reference evidence="2" key="2">
    <citation type="submission" date="2023-12" db="EMBL/GenBank/DDBJ databases">
        <authorList>
            <person name="Sun Q."/>
            <person name="Inoue M."/>
        </authorList>
    </citation>
    <scope>NUCLEOTIDE SEQUENCE</scope>
    <source>
        <strain evidence="2">JCM 14265</strain>
    </source>
</reference>
<feature type="domain" description="NADP-dependent oxidoreductase" evidence="1">
    <location>
        <begin position="17"/>
        <end position="72"/>
    </location>
</feature>
<dbReference type="Pfam" id="PF00248">
    <property type="entry name" value="Aldo_ket_red"/>
    <property type="match status" value="1"/>
</dbReference>
<dbReference type="EMBL" id="BAAADQ010000012">
    <property type="protein sequence ID" value="GAA0545947.1"/>
    <property type="molecule type" value="Genomic_DNA"/>
</dbReference>
<evidence type="ECO:0000313" key="3">
    <source>
        <dbReference type="Proteomes" id="UP001501425"/>
    </source>
</evidence>
<evidence type="ECO:0000313" key="2">
    <source>
        <dbReference type="EMBL" id="GAA0545947.1"/>
    </source>
</evidence>